<proteinExistence type="predicted"/>
<keyword evidence="4" id="KW-1185">Reference proteome</keyword>
<evidence type="ECO:0000313" key="3">
    <source>
        <dbReference type="EMBL" id="SHJ89519.1"/>
    </source>
</evidence>
<dbReference type="PANTHER" id="PTHR21240">
    <property type="entry name" value="2-AMINO-3-CARBOXYLMUCONATE-6-SEMIALDEHYDE DECARBOXYLASE"/>
    <property type="match status" value="1"/>
</dbReference>
<sequence length="268" mass="29806">MIDFHTHIFPEKIAKGTLDFLGEKCGVDPFTNGTASGLSDSTKEAGLDLSVVLPVVTKPKQFLSINEFALQVQSERLLSFGGIHPETSDYKSELNFIAESGLKGIKLHPDYQGTFIDDIKYERIIDRASELGLVVVIHSGYDPGYPELIHCAPSRAAKMLDDVTPEKVVLAHMGGYNVEADGSLGWREMEEYLLGRDVYLDTALVLDKMPKDTLQRIIEQHGSDKILFATDSPWAGQSEFVEYMSTLPIAEMDRQKIFHENAAKLLTL</sequence>
<evidence type="ECO:0000313" key="4">
    <source>
        <dbReference type="Proteomes" id="UP000184301"/>
    </source>
</evidence>
<feature type="domain" description="Amidohydrolase-related" evidence="2">
    <location>
        <begin position="94"/>
        <end position="267"/>
    </location>
</feature>
<dbReference type="GO" id="GO:0016831">
    <property type="term" value="F:carboxy-lyase activity"/>
    <property type="evidence" value="ECO:0007669"/>
    <property type="project" value="InterPro"/>
</dbReference>
<dbReference type="InterPro" id="IPR006680">
    <property type="entry name" value="Amidohydro-rel"/>
</dbReference>
<dbReference type="STRING" id="1121950.SAMN02745243_01667"/>
<reference evidence="3 4" key="1">
    <citation type="submission" date="2016-11" db="EMBL/GenBank/DDBJ databases">
        <authorList>
            <person name="Jaros S."/>
            <person name="Januszkiewicz K."/>
            <person name="Wedrychowicz H."/>
        </authorList>
    </citation>
    <scope>NUCLEOTIDE SEQUENCE [LARGE SCALE GENOMIC DNA]</scope>
    <source>
        <strain evidence="3 4">DSM 15480</strain>
    </source>
</reference>
<evidence type="ECO:0000259" key="2">
    <source>
        <dbReference type="Pfam" id="PF04909"/>
    </source>
</evidence>
<evidence type="ECO:0000256" key="1">
    <source>
        <dbReference type="ARBA" id="ARBA00023239"/>
    </source>
</evidence>
<gene>
    <name evidence="3" type="ORF">SAMN02745243_01667</name>
</gene>
<dbReference type="AlphaFoldDB" id="A0A1M6N1C3"/>
<dbReference type="Pfam" id="PF04909">
    <property type="entry name" value="Amidohydro_2"/>
    <property type="match status" value="1"/>
</dbReference>
<organism evidence="3 4">
    <name type="scientific">Hespellia stercorisuis DSM 15480</name>
    <dbReference type="NCBI Taxonomy" id="1121950"/>
    <lineage>
        <taxon>Bacteria</taxon>
        <taxon>Bacillati</taxon>
        <taxon>Bacillota</taxon>
        <taxon>Clostridia</taxon>
        <taxon>Lachnospirales</taxon>
        <taxon>Lachnospiraceae</taxon>
        <taxon>Hespellia</taxon>
    </lineage>
</organism>
<dbReference type="Gene3D" id="3.20.20.140">
    <property type="entry name" value="Metal-dependent hydrolases"/>
    <property type="match status" value="1"/>
</dbReference>
<dbReference type="GO" id="GO:0016787">
    <property type="term" value="F:hydrolase activity"/>
    <property type="evidence" value="ECO:0007669"/>
    <property type="project" value="InterPro"/>
</dbReference>
<protein>
    <recommendedName>
        <fullName evidence="2">Amidohydrolase-related domain-containing protein</fullName>
    </recommendedName>
</protein>
<dbReference type="SUPFAM" id="SSF51556">
    <property type="entry name" value="Metallo-dependent hydrolases"/>
    <property type="match status" value="1"/>
</dbReference>
<dbReference type="InterPro" id="IPR032466">
    <property type="entry name" value="Metal_Hydrolase"/>
</dbReference>
<dbReference type="RefSeq" id="WP_073108348.1">
    <property type="nucleotide sequence ID" value="NZ_FQZY01000021.1"/>
</dbReference>
<keyword evidence="1" id="KW-0456">Lyase</keyword>
<dbReference type="EMBL" id="FQZY01000021">
    <property type="protein sequence ID" value="SHJ89519.1"/>
    <property type="molecule type" value="Genomic_DNA"/>
</dbReference>
<dbReference type="InterPro" id="IPR032465">
    <property type="entry name" value="ACMSD"/>
</dbReference>
<dbReference type="PANTHER" id="PTHR21240:SF28">
    <property type="entry name" value="ISO-OROTATE DECARBOXYLASE (EUROFUNG)"/>
    <property type="match status" value="1"/>
</dbReference>
<dbReference type="GO" id="GO:0005737">
    <property type="term" value="C:cytoplasm"/>
    <property type="evidence" value="ECO:0007669"/>
    <property type="project" value="TreeGrafter"/>
</dbReference>
<name>A0A1M6N1C3_9FIRM</name>
<dbReference type="Proteomes" id="UP000184301">
    <property type="component" value="Unassembled WGS sequence"/>
</dbReference>
<dbReference type="OrthoDB" id="9771932at2"/>
<dbReference type="GO" id="GO:0019748">
    <property type="term" value="P:secondary metabolic process"/>
    <property type="evidence" value="ECO:0007669"/>
    <property type="project" value="TreeGrafter"/>
</dbReference>
<accession>A0A1M6N1C3</accession>